<comment type="caution">
    <text evidence="1">The sequence shown here is derived from an EMBL/GenBank/DDBJ whole genome shotgun (WGS) entry which is preliminary data.</text>
</comment>
<keyword evidence="2" id="KW-1185">Reference proteome</keyword>
<organism evidence="1 2">
    <name type="scientific">Actinoplanes campanulatus</name>
    <dbReference type="NCBI Taxonomy" id="113559"/>
    <lineage>
        <taxon>Bacteria</taxon>
        <taxon>Bacillati</taxon>
        <taxon>Actinomycetota</taxon>
        <taxon>Actinomycetes</taxon>
        <taxon>Micromonosporales</taxon>
        <taxon>Micromonosporaceae</taxon>
        <taxon>Actinoplanes</taxon>
    </lineage>
</organism>
<dbReference type="Proteomes" id="UP000590749">
    <property type="component" value="Unassembled WGS sequence"/>
</dbReference>
<name>A0A7W5FEW0_9ACTN</name>
<dbReference type="AlphaFoldDB" id="A0A7W5FEW0"/>
<gene>
    <name evidence="1" type="ORF">FHR83_003382</name>
</gene>
<sequence length="121" mass="13869">MTDLYWEDVGWYFADEGALLDAYVFDASMADWQLILDVVRSRGWPFDYSSGDTPEPLPDRVEDIFERRGDYSATLHIRPGAGVVVATHFFSPEEIEFDFDPNDLQGQEALVLQQEIRFTGL</sequence>
<evidence type="ECO:0000313" key="2">
    <source>
        <dbReference type="Proteomes" id="UP000590749"/>
    </source>
</evidence>
<reference evidence="1 2" key="1">
    <citation type="submission" date="2020-08" db="EMBL/GenBank/DDBJ databases">
        <title>Genomic Encyclopedia of Type Strains, Phase III (KMG-III): the genomes of soil and plant-associated and newly described type strains.</title>
        <authorList>
            <person name="Whitman W."/>
        </authorList>
    </citation>
    <scope>NUCLEOTIDE SEQUENCE [LARGE SCALE GENOMIC DNA]</scope>
    <source>
        <strain evidence="1 2">CECT 3287</strain>
    </source>
</reference>
<evidence type="ECO:0000313" key="1">
    <source>
        <dbReference type="EMBL" id="MBB3095712.1"/>
    </source>
</evidence>
<proteinExistence type="predicted"/>
<accession>A0A7W5FEW0</accession>
<dbReference type="EMBL" id="JACHXF010000006">
    <property type="protein sequence ID" value="MBB3095712.1"/>
    <property type="molecule type" value="Genomic_DNA"/>
</dbReference>
<dbReference type="RefSeq" id="WP_183220628.1">
    <property type="nucleotide sequence ID" value="NZ_BMPW01000004.1"/>
</dbReference>
<protein>
    <submittedName>
        <fullName evidence="1">Uncharacterized protein</fullName>
    </submittedName>
</protein>